<keyword evidence="4" id="KW-1185">Reference proteome</keyword>
<dbReference type="Proteomes" id="UP000289184">
    <property type="component" value="Unassembled WGS sequence"/>
</dbReference>
<dbReference type="InterPro" id="IPR000847">
    <property type="entry name" value="LysR_HTH_N"/>
</dbReference>
<dbReference type="InterPro" id="IPR036388">
    <property type="entry name" value="WH-like_DNA-bd_sf"/>
</dbReference>
<dbReference type="SUPFAM" id="SSF53850">
    <property type="entry name" value="Periplasmic binding protein-like II"/>
    <property type="match status" value="1"/>
</dbReference>
<organism evidence="3 4">
    <name type="scientific">Achromobacter agilis</name>
    <dbReference type="NCBI Taxonomy" id="1353888"/>
    <lineage>
        <taxon>Bacteria</taxon>
        <taxon>Pseudomonadati</taxon>
        <taxon>Pseudomonadota</taxon>
        <taxon>Betaproteobacteria</taxon>
        <taxon>Burkholderiales</taxon>
        <taxon>Alcaligenaceae</taxon>
        <taxon>Achromobacter</taxon>
    </lineage>
</organism>
<dbReference type="EMBL" id="UFQB01000007">
    <property type="protein sequence ID" value="SSW65732.1"/>
    <property type="molecule type" value="Genomic_DNA"/>
</dbReference>
<dbReference type="SUPFAM" id="SSF46785">
    <property type="entry name" value="Winged helix' DNA-binding domain"/>
    <property type="match status" value="1"/>
</dbReference>
<evidence type="ECO:0000313" key="3">
    <source>
        <dbReference type="EMBL" id="SSW65732.1"/>
    </source>
</evidence>
<dbReference type="Gene3D" id="3.40.190.10">
    <property type="entry name" value="Periplasmic binding protein-like II"/>
    <property type="match status" value="1"/>
</dbReference>
<dbReference type="InterPro" id="IPR024370">
    <property type="entry name" value="PBP_domain"/>
</dbReference>
<evidence type="ECO:0000259" key="2">
    <source>
        <dbReference type="Pfam" id="PF12727"/>
    </source>
</evidence>
<evidence type="ECO:0000259" key="1">
    <source>
        <dbReference type="Pfam" id="PF00126"/>
    </source>
</evidence>
<dbReference type="AlphaFoldDB" id="A0A446CD27"/>
<dbReference type="Pfam" id="PF00126">
    <property type="entry name" value="HTH_1"/>
    <property type="match status" value="1"/>
</dbReference>
<sequence length="379" mass="41412">MHSIELTYLLGANGAQPALIRNALMDLLFAVREHGSISAAAKALGLSYRHVWGELKRWEQTLGRTLIVWDKGQPARLNEFGEKLLWAERQAQARLAPQISALRAELERTFAVAFDNAAHVVPLYASHDDALAALQEHAVASAKLHLDVRYAGSLDAISALNEGRCVMAGFHTRQTPMPGSRSERAYKPLLQPGLHKIIGFAQRDQGLIVPRGNPRGLRGFADLLQPGLRYVNRALGTGTRVLFDELLEEAGIDAQAIDGYQRTEPSHKAVAHAVASGSADAGLGIASAAVRERLDFVPLVKENYFLVCLKSTLDQPSTLALMEILRSATWQALLARMPGYTPTDSGEVLSLRRMLPWWDFGGKPKRRAAGVKPGKAPRS</sequence>
<accession>A0A446CD27</accession>
<reference evidence="3 4" key="1">
    <citation type="submission" date="2018-07" db="EMBL/GenBank/DDBJ databases">
        <authorList>
            <person name="Peeters C."/>
        </authorList>
    </citation>
    <scope>NUCLEOTIDE SEQUENCE [LARGE SCALE GENOMIC DNA]</scope>
    <source>
        <strain evidence="3 4">LMG 3411</strain>
    </source>
</reference>
<protein>
    <recommendedName>
        <fullName evidence="5">LysR family transcriptional regulator</fullName>
    </recommendedName>
</protein>
<name>A0A446CD27_9BURK</name>
<dbReference type="Gene3D" id="1.10.10.10">
    <property type="entry name" value="Winged helix-like DNA-binding domain superfamily/Winged helix DNA-binding domain"/>
    <property type="match status" value="1"/>
</dbReference>
<proteinExistence type="predicted"/>
<evidence type="ECO:0008006" key="5">
    <source>
        <dbReference type="Google" id="ProtNLM"/>
    </source>
</evidence>
<dbReference type="OrthoDB" id="9805928at2"/>
<dbReference type="PANTHER" id="PTHR38431">
    <property type="entry name" value="BLL2305 PROTEIN"/>
    <property type="match status" value="1"/>
</dbReference>
<evidence type="ECO:0000313" key="4">
    <source>
        <dbReference type="Proteomes" id="UP000289184"/>
    </source>
</evidence>
<dbReference type="GO" id="GO:0003700">
    <property type="term" value="F:DNA-binding transcription factor activity"/>
    <property type="evidence" value="ECO:0007669"/>
    <property type="project" value="InterPro"/>
</dbReference>
<feature type="domain" description="PBP" evidence="2">
    <location>
        <begin position="141"/>
        <end position="326"/>
    </location>
</feature>
<dbReference type="Pfam" id="PF12727">
    <property type="entry name" value="PBP_like"/>
    <property type="match status" value="1"/>
</dbReference>
<dbReference type="InterPro" id="IPR036390">
    <property type="entry name" value="WH_DNA-bd_sf"/>
</dbReference>
<feature type="domain" description="HTH lysR-type" evidence="1">
    <location>
        <begin position="25"/>
        <end position="82"/>
    </location>
</feature>
<dbReference type="RefSeq" id="WP_129527426.1">
    <property type="nucleotide sequence ID" value="NZ_UFQB01000007.1"/>
</dbReference>
<gene>
    <name evidence="3" type="ORF">AGI3411_02209</name>
</gene>
<dbReference type="PANTHER" id="PTHR38431:SF1">
    <property type="entry name" value="BLL2305 PROTEIN"/>
    <property type="match status" value="1"/>
</dbReference>